<keyword evidence="3" id="KW-1185">Reference proteome</keyword>
<proteinExistence type="predicted"/>
<gene>
    <name evidence="2" type="ORF">ORAREDHAP_LOCUS27787</name>
</gene>
<organism evidence="2 3">
    <name type="scientific">Prunus armeniaca</name>
    <name type="common">Apricot</name>
    <name type="synonym">Armeniaca vulgaris</name>
    <dbReference type="NCBI Taxonomy" id="36596"/>
    <lineage>
        <taxon>Eukaryota</taxon>
        <taxon>Viridiplantae</taxon>
        <taxon>Streptophyta</taxon>
        <taxon>Embryophyta</taxon>
        <taxon>Tracheophyta</taxon>
        <taxon>Spermatophyta</taxon>
        <taxon>Magnoliopsida</taxon>
        <taxon>eudicotyledons</taxon>
        <taxon>Gunneridae</taxon>
        <taxon>Pentapetalae</taxon>
        <taxon>rosids</taxon>
        <taxon>fabids</taxon>
        <taxon>Rosales</taxon>
        <taxon>Rosaceae</taxon>
        <taxon>Amygdaloideae</taxon>
        <taxon>Amygdaleae</taxon>
        <taxon>Prunus</taxon>
    </lineage>
</organism>
<accession>A0A6J5X7B1</accession>
<dbReference type="Proteomes" id="UP000507245">
    <property type="component" value="Unassembled WGS sequence"/>
</dbReference>
<evidence type="ECO:0000256" key="1">
    <source>
        <dbReference type="SAM" id="MobiDB-lite"/>
    </source>
</evidence>
<reference evidence="3" key="1">
    <citation type="journal article" date="2020" name="Genome Biol.">
        <title>Gamete binning: chromosome-level and haplotype-resolved genome assembly enabled by high-throughput single-cell sequencing of gamete genomes.</title>
        <authorList>
            <person name="Campoy J.A."/>
            <person name="Sun H."/>
            <person name="Goel M."/>
            <person name="Jiao W.-B."/>
            <person name="Folz-Donahue K."/>
            <person name="Wang N."/>
            <person name="Rubio M."/>
            <person name="Liu C."/>
            <person name="Kukat C."/>
            <person name="Ruiz D."/>
            <person name="Huettel B."/>
            <person name="Schneeberger K."/>
        </authorList>
    </citation>
    <scope>NUCLEOTIDE SEQUENCE [LARGE SCALE GENOMIC DNA]</scope>
    <source>
        <strain evidence="3">cv. Rojo Pasion</strain>
    </source>
</reference>
<sequence>MGFECVHKITPNDLNFGFNPKRRPRGRNHHHGISIVGGFSKLIANADAEGSALVRSKLQSEDKDTEDNDENGGLNDRMLRVF</sequence>
<dbReference type="EMBL" id="CAEKKB010000004">
    <property type="protein sequence ID" value="CAB4308377.1"/>
    <property type="molecule type" value="Genomic_DNA"/>
</dbReference>
<protein>
    <submittedName>
        <fullName evidence="2">Uncharacterized protein</fullName>
    </submittedName>
</protein>
<evidence type="ECO:0000313" key="3">
    <source>
        <dbReference type="Proteomes" id="UP000507245"/>
    </source>
</evidence>
<evidence type="ECO:0000313" key="2">
    <source>
        <dbReference type="EMBL" id="CAB4308377.1"/>
    </source>
</evidence>
<dbReference type="AlphaFoldDB" id="A0A6J5X7B1"/>
<name>A0A6J5X7B1_PRUAR</name>
<feature type="region of interest" description="Disordered" evidence="1">
    <location>
        <begin position="54"/>
        <end position="82"/>
    </location>
</feature>